<organism evidence="1">
    <name type="scientific">hydrothermal vent metagenome</name>
    <dbReference type="NCBI Taxonomy" id="652676"/>
    <lineage>
        <taxon>unclassified sequences</taxon>
        <taxon>metagenomes</taxon>
        <taxon>ecological metagenomes</taxon>
    </lineage>
</organism>
<name>A0A3B0V6R0_9ZZZZ</name>
<gene>
    <name evidence="1" type="ORF">MNBD_BACTEROID07-960</name>
</gene>
<dbReference type="EMBL" id="UOET01000144">
    <property type="protein sequence ID" value="VAW27664.1"/>
    <property type="molecule type" value="Genomic_DNA"/>
</dbReference>
<protein>
    <submittedName>
        <fullName evidence="1">Uncharacterized protein</fullName>
    </submittedName>
</protein>
<accession>A0A3B0V6R0</accession>
<dbReference type="AlphaFoldDB" id="A0A3B0V6R0"/>
<sequence>NVLIGPKGIIIAENLRGDALTNKLKELMK</sequence>
<feature type="non-terminal residue" evidence="1">
    <location>
        <position position="1"/>
    </location>
</feature>
<reference evidence="1" key="1">
    <citation type="submission" date="2018-06" db="EMBL/GenBank/DDBJ databases">
        <authorList>
            <person name="Zhirakovskaya E."/>
        </authorList>
    </citation>
    <scope>NUCLEOTIDE SEQUENCE</scope>
</reference>
<evidence type="ECO:0000313" key="1">
    <source>
        <dbReference type="EMBL" id="VAW27664.1"/>
    </source>
</evidence>
<proteinExistence type="predicted"/>